<dbReference type="InterPro" id="IPR036237">
    <property type="entry name" value="Xyl_isomerase-like_sf"/>
</dbReference>
<dbReference type="InterPro" id="IPR013022">
    <property type="entry name" value="Xyl_isomerase-like_TIM-brl"/>
</dbReference>
<dbReference type="Gene3D" id="3.20.20.150">
    <property type="entry name" value="Divalent-metal-dependent TIM barrel enzymes"/>
    <property type="match status" value="1"/>
</dbReference>
<feature type="domain" description="Xylose isomerase-like TIM barrel" evidence="1">
    <location>
        <begin position="31"/>
        <end position="236"/>
    </location>
</feature>
<sequence length="252" mass="27805">MSDRTIPADGIGMHLYSMREALAADYPGTLRQLAKIGYRSIGVSGRHGHSAEEIRSFADDAELRIVLEHVPYSRLTDDWAGALADVKTLGGQWIVVPSLPRELRTLAGFREAAGAFTEGGKAARDAGLRLLFHNHGHDFDEVDGQVLFDILCDEVEPELLGFELDLYWVVNGGKDPVHYFQTYPGRFPALHVKDMAEDGSFADVGSGRLDFAAMFAAAGQAGIEHWLVEHDAPTDQWDSARTSYQTLAELRY</sequence>
<keyword evidence="3" id="KW-1185">Reference proteome</keyword>
<dbReference type="SUPFAM" id="SSF51658">
    <property type="entry name" value="Xylose isomerase-like"/>
    <property type="match status" value="1"/>
</dbReference>
<name>A0A4R6JGN1_9ACTN</name>
<evidence type="ECO:0000313" key="3">
    <source>
        <dbReference type="Proteomes" id="UP000295388"/>
    </source>
</evidence>
<keyword evidence="2" id="KW-0413">Isomerase</keyword>
<dbReference type="EMBL" id="SNWQ01000031">
    <property type="protein sequence ID" value="TDO33786.1"/>
    <property type="molecule type" value="Genomic_DNA"/>
</dbReference>
<dbReference type="Pfam" id="PF01261">
    <property type="entry name" value="AP_endonuc_2"/>
    <property type="match status" value="1"/>
</dbReference>
<dbReference type="GO" id="GO:0016853">
    <property type="term" value="F:isomerase activity"/>
    <property type="evidence" value="ECO:0007669"/>
    <property type="project" value="UniProtKB-KW"/>
</dbReference>
<dbReference type="Proteomes" id="UP000295388">
    <property type="component" value="Unassembled WGS sequence"/>
</dbReference>
<protein>
    <submittedName>
        <fullName evidence="2">Sugar phosphate isomerase/epimerase</fullName>
    </submittedName>
</protein>
<dbReference type="RefSeq" id="WP_133805226.1">
    <property type="nucleotide sequence ID" value="NZ_SNWQ01000031.1"/>
</dbReference>
<proteinExistence type="predicted"/>
<evidence type="ECO:0000259" key="1">
    <source>
        <dbReference type="Pfam" id="PF01261"/>
    </source>
</evidence>
<dbReference type="AlphaFoldDB" id="A0A4R6JGN1"/>
<dbReference type="PANTHER" id="PTHR12110:SF41">
    <property type="entry name" value="INOSOSE DEHYDRATASE"/>
    <property type="match status" value="1"/>
</dbReference>
<gene>
    <name evidence="2" type="ORF">EV643_13154</name>
</gene>
<evidence type="ECO:0000313" key="2">
    <source>
        <dbReference type="EMBL" id="TDO33786.1"/>
    </source>
</evidence>
<comment type="caution">
    <text evidence="2">The sequence shown here is derived from an EMBL/GenBank/DDBJ whole genome shotgun (WGS) entry which is preliminary data.</text>
</comment>
<dbReference type="InterPro" id="IPR050312">
    <property type="entry name" value="IolE/XylAMocC-like"/>
</dbReference>
<organism evidence="2 3">
    <name type="scientific">Kribbella caucasensis</name>
    <dbReference type="NCBI Taxonomy" id="2512215"/>
    <lineage>
        <taxon>Bacteria</taxon>
        <taxon>Bacillati</taxon>
        <taxon>Actinomycetota</taxon>
        <taxon>Actinomycetes</taxon>
        <taxon>Propionibacteriales</taxon>
        <taxon>Kribbellaceae</taxon>
        <taxon>Kribbella</taxon>
    </lineage>
</organism>
<reference evidence="2 3" key="1">
    <citation type="submission" date="2019-03" db="EMBL/GenBank/DDBJ databases">
        <title>Genomic Encyclopedia of Type Strains, Phase III (KMG-III): the genomes of soil and plant-associated and newly described type strains.</title>
        <authorList>
            <person name="Whitman W."/>
        </authorList>
    </citation>
    <scope>NUCLEOTIDE SEQUENCE [LARGE SCALE GENOMIC DNA]</scope>
    <source>
        <strain evidence="2 3">VKM Ac-2527</strain>
    </source>
</reference>
<accession>A0A4R6JGN1</accession>
<dbReference type="OrthoDB" id="5182842at2"/>
<dbReference type="PANTHER" id="PTHR12110">
    <property type="entry name" value="HYDROXYPYRUVATE ISOMERASE"/>
    <property type="match status" value="1"/>
</dbReference>